<sequence>MEHAGDRIKENLEYAKGQARDSFGKVFNQGSQQEEHATDRAKAQANESLTGAKEEIGSMPDAAANAGAKGKK</sequence>
<dbReference type="RefSeq" id="XP_070896109.1">
    <property type="nucleotide sequence ID" value="XM_071046405.1"/>
</dbReference>
<feature type="compositionally biased region" description="Basic and acidic residues" evidence="1">
    <location>
        <begin position="33"/>
        <end position="42"/>
    </location>
</feature>
<feature type="compositionally biased region" description="Low complexity" evidence="1">
    <location>
        <begin position="62"/>
        <end position="72"/>
    </location>
</feature>
<dbReference type="EMBL" id="JBFXLR010000041">
    <property type="protein sequence ID" value="KAL2844414.1"/>
    <property type="molecule type" value="Genomic_DNA"/>
</dbReference>
<evidence type="ECO:0000256" key="1">
    <source>
        <dbReference type="SAM" id="MobiDB-lite"/>
    </source>
</evidence>
<gene>
    <name evidence="2" type="ORF">BJX68DRAFT_269645</name>
</gene>
<evidence type="ECO:0000313" key="3">
    <source>
        <dbReference type="Proteomes" id="UP001610444"/>
    </source>
</evidence>
<feature type="compositionally biased region" description="Basic and acidic residues" evidence="1">
    <location>
        <begin position="1"/>
        <end position="23"/>
    </location>
</feature>
<evidence type="ECO:0008006" key="4">
    <source>
        <dbReference type="Google" id="ProtNLM"/>
    </source>
</evidence>
<reference evidence="2 3" key="1">
    <citation type="submission" date="2024-07" db="EMBL/GenBank/DDBJ databases">
        <title>Section-level genome sequencing and comparative genomics of Aspergillus sections Usti and Cavernicolus.</title>
        <authorList>
            <consortium name="Lawrence Berkeley National Laboratory"/>
            <person name="Nybo J.L."/>
            <person name="Vesth T.C."/>
            <person name="Theobald S."/>
            <person name="Frisvad J.C."/>
            <person name="Larsen T.O."/>
            <person name="Kjaerboelling I."/>
            <person name="Rothschild-Mancinelli K."/>
            <person name="Lyhne E.K."/>
            <person name="Kogle M.E."/>
            <person name="Barry K."/>
            <person name="Clum A."/>
            <person name="Na H."/>
            <person name="Ledsgaard L."/>
            <person name="Lin J."/>
            <person name="Lipzen A."/>
            <person name="Kuo A."/>
            <person name="Riley R."/>
            <person name="Mondo S."/>
            <person name="LaButti K."/>
            <person name="Haridas S."/>
            <person name="Pangalinan J."/>
            <person name="Salamov A.A."/>
            <person name="Simmons B.A."/>
            <person name="Magnuson J.K."/>
            <person name="Chen J."/>
            <person name="Drula E."/>
            <person name="Henrissat B."/>
            <person name="Wiebenga A."/>
            <person name="Lubbers R.J."/>
            <person name="Gomes A.C."/>
            <person name="Macurrencykelacurrency M.R."/>
            <person name="Stajich J."/>
            <person name="Grigoriev I.V."/>
            <person name="Mortensen U.H."/>
            <person name="De vries R.P."/>
            <person name="Baker S.E."/>
            <person name="Andersen M.R."/>
        </authorList>
    </citation>
    <scope>NUCLEOTIDE SEQUENCE [LARGE SCALE GENOMIC DNA]</scope>
    <source>
        <strain evidence="2 3">CBS 756.74</strain>
    </source>
</reference>
<accession>A0ABR4JWN9</accession>
<dbReference type="GeneID" id="98161569"/>
<comment type="caution">
    <text evidence="2">The sequence shown here is derived from an EMBL/GenBank/DDBJ whole genome shotgun (WGS) entry which is preliminary data.</text>
</comment>
<proteinExistence type="predicted"/>
<dbReference type="Proteomes" id="UP001610444">
    <property type="component" value="Unassembled WGS sequence"/>
</dbReference>
<feature type="region of interest" description="Disordered" evidence="1">
    <location>
        <begin position="1"/>
        <end position="72"/>
    </location>
</feature>
<evidence type="ECO:0000313" key="2">
    <source>
        <dbReference type="EMBL" id="KAL2844414.1"/>
    </source>
</evidence>
<protein>
    <recommendedName>
        <fullName evidence="4">CsbD-like domain-containing protein</fullName>
    </recommendedName>
</protein>
<keyword evidence="3" id="KW-1185">Reference proteome</keyword>
<name>A0ABR4JWN9_9EURO</name>
<organism evidence="2 3">
    <name type="scientific">Aspergillus pseudodeflectus</name>
    <dbReference type="NCBI Taxonomy" id="176178"/>
    <lineage>
        <taxon>Eukaryota</taxon>
        <taxon>Fungi</taxon>
        <taxon>Dikarya</taxon>
        <taxon>Ascomycota</taxon>
        <taxon>Pezizomycotina</taxon>
        <taxon>Eurotiomycetes</taxon>
        <taxon>Eurotiomycetidae</taxon>
        <taxon>Eurotiales</taxon>
        <taxon>Aspergillaceae</taxon>
        <taxon>Aspergillus</taxon>
        <taxon>Aspergillus subgen. Nidulantes</taxon>
    </lineage>
</organism>